<dbReference type="Pfam" id="PF06580">
    <property type="entry name" value="His_kinase"/>
    <property type="match status" value="1"/>
</dbReference>
<keyword evidence="1" id="KW-0812">Transmembrane</keyword>
<dbReference type="EMBL" id="CP040396">
    <property type="protein sequence ID" value="QCT04029.1"/>
    <property type="molecule type" value="Genomic_DNA"/>
</dbReference>
<sequence length="650" mass="74469">MKRIRITFVTAITVTLLVLIYYYSQALQITTHVQKGTLDLAETNFLHDEVIALDGEWEFYWNQFVDPESFTALSQQASYIQVPGNWLMDLDGNEHMAKGFATYRAVIHNIPDHKYFALKKANIRNASRVYVNGELLLEDGRASMTLKNSVAGNSSTVVYFELEERTAEIVIHAANHEYIVGGIAKPMLFGTQEGLSLLQNRKLMFEFAMILIVMVLGFLYLLLWLGNKHYRKKEPVTLPLALSCLFFGIMNGIYSERIFAQFIPGMTLEHTFRFGHLMSACSVITVWVVIHKVNPAFLSRRSLYLLLVYYGIFMLLVLIVPVQIYTGTFTFYILTTVLLFFTAWVRVVIQYVRSRSSSPEHRTLLICICSVFLYWLDMILFSVGIKSDMFISFLTVSVYSIALAALLLVRYANSYKRNEELSIQLIQTHTTLDQTTKEAQRNELAFLQAQIKPHFLFNTLSSIISLCYTNGERAGRLLSDLSNYLKRSFQVDVNTDYVTLRNELDWIKVFVDIEKARFEDRIQVDFDVDEDLMHLQIIPLVIEPLVENAIRHGILKNKHGGKVKLIIQKRENSMFISVKDNGKGMAAEQLAPIRQGHKDPADRTGNGISLLNVNARLKQMYGVQLQFNTNGQGTEVYFSIPLHREQEVMS</sequence>
<keyword evidence="4" id="KW-1185">Reference proteome</keyword>
<dbReference type="RefSeq" id="WP_175415341.1">
    <property type="nucleotide sequence ID" value="NZ_CP040396.1"/>
</dbReference>
<dbReference type="InterPro" id="IPR050640">
    <property type="entry name" value="Bact_2-comp_sensor_kinase"/>
</dbReference>
<dbReference type="Gene3D" id="2.60.120.260">
    <property type="entry name" value="Galactose-binding domain-like"/>
    <property type="match status" value="1"/>
</dbReference>
<feature type="transmembrane region" description="Helical" evidence="1">
    <location>
        <begin position="303"/>
        <end position="325"/>
    </location>
</feature>
<evidence type="ECO:0000259" key="2">
    <source>
        <dbReference type="SMART" id="SM00387"/>
    </source>
</evidence>
<proteinExistence type="predicted"/>
<dbReference type="InterPro" id="IPR008979">
    <property type="entry name" value="Galactose-bd-like_sf"/>
</dbReference>
<dbReference type="Proteomes" id="UP000300879">
    <property type="component" value="Chromosome"/>
</dbReference>
<dbReference type="PANTHER" id="PTHR34220">
    <property type="entry name" value="SENSOR HISTIDINE KINASE YPDA"/>
    <property type="match status" value="1"/>
</dbReference>
<feature type="domain" description="Histidine kinase/HSP90-like ATPase" evidence="2">
    <location>
        <begin position="533"/>
        <end position="644"/>
    </location>
</feature>
<dbReference type="SMART" id="SM00387">
    <property type="entry name" value="HATPase_c"/>
    <property type="match status" value="1"/>
</dbReference>
<dbReference type="GO" id="GO:0016020">
    <property type="term" value="C:membrane"/>
    <property type="evidence" value="ECO:0007669"/>
    <property type="project" value="InterPro"/>
</dbReference>
<name>A0A4P8XTI4_9BACL</name>
<dbReference type="Gene3D" id="3.30.565.10">
    <property type="entry name" value="Histidine kinase-like ATPase, C-terminal domain"/>
    <property type="match status" value="1"/>
</dbReference>
<organism evidence="3 4">
    <name type="scientific">Paenibacillus algicola</name>
    <dbReference type="NCBI Taxonomy" id="2565926"/>
    <lineage>
        <taxon>Bacteria</taxon>
        <taxon>Bacillati</taxon>
        <taxon>Bacillota</taxon>
        <taxon>Bacilli</taxon>
        <taxon>Bacillales</taxon>
        <taxon>Paenibacillaceae</taxon>
        <taxon>Paenibacillus</taxon>
    </lineage>
</organism>
<dbReference type="SUPFAM" id="SSF55874">
    <property type="entry name" value="ATPase domain of HSP90 chaperone/DNA topoisomerase II/histidine kinase"/>
    <property type="match status" value="1"/>
</dbReference>
<dbReference type="GO" id="GO:0000155">
    <property type="term" value="F:phosphorelay sensor kinase activity"/>
    <property type="evidence" value="ECO:0007669"/>
    <property type="project" value="InterPro"/>
</dbReference>
<feature type="transmembrane region" description="Helical" evidence="1">
    <location>
        <begin position="203"/>
        <end position="224"/>
    </location>
</feature>
<evidence type="ECO:0000256" key="1">
    <source>
        <dbReference type="SAM" id="Phobius"/>
    </source>
</evidence>
<feature type="transmembrane region" description="Helical" evidence="1">
    <location>
        <begin position="331"/>
        <end position="352"/>
    </location>
</feature>
<feature type="transmembrane region" description="Helical" evidence="1">
    <location>
        <begin position="274"/>
        <end position="291"/>
    </location>
</feature>
<keyword evidence="1" id="KW-0472">Membrane</keyword>
<dbReference type="KEGG" id="palo:E6C60_3318"/>
<keyword evidence="3" id="KW-0808">Transferase</keyword>
<evidence type="ECO:0000313" key="4">
    <source>
        <dbReference type="Proteomes" id="UP000300879"/>
    </source>
</evidence>
<evidence type="ECO:0000313" key="3">
    <source>
        <dbReference type="EMBL" id="QCT04029.1"/>
    </source>
</evidence>
<dbReference type="PANTHER" id="PTHR34220:SF7">
    <property type="entry name" value="SENSOR HISTIDINE KINASE YPDA"/>
    <property type="match status" value="1"/>
</dbReference>
<dbReference type="AlphaFoldDB" id="A0A4P8XTI4"/>
<accession>A0A4P8XTI4</accession>
<dbReference type="InterPro" id="IPR036890">
    <property type="entry name" value="HATPase_C_sf"/>
</dbReference>
<dbReference type="SUPFAM" id="SSF49785">
    <property type="entry name" value="Galactose-binding domain-like"/>
    <property type="match status" value="1"/>
</dbReference>
<reference evidence="3 4" key="1">
    <citation type="submission" date="2019-05" db="EMBL/GenBank/DDBJ databases">
        <authorList>
            <person name="Chen C."/>
        </authorList>
    </citation>
    <scope>NUCLEOTIDE SEQUENCE [LARGE SCALE GENOMIC DNA]</scope>
    <source>
        <strain evidence="3 4">HB172198</strain>
    </source>
</reference>
<feature type="transmembrane region" description="Helical" evidence="1">
    <location>
        <begin position="364"/>
        <end position="383"/>
    </location>
</feature>
<protein>
    <submittedName>
        <fullName evidence="3">Signal transduction histidine kinase, LytS</fullName>
    </submittedName>
</protein>
<feature type="transmembrane region" description="Helical" evidence="1">
    <location>
        <begin position="236"/>
        <end position="254"/>
    </location>
</feature>
<dbReference type="InterPro" id="IPR003594">
    <property type="entry name" value="HATPase_dom"/>
</dbReference>
<gene>
    <name evidence="3" type="ORF">E6C60_3318</name>
</gene>
<dbReference type="Pfam" id="PF02518">
    <property type="entry name" value="HATPase_c"/>
    <property type="match status" value="1"/>
</dbReference>
<feature type="transmembrane region" description="Helical" evidence="1">
    <location>
        <begin position="389"/>
        <end position="409"/>
    </location>
</feature>
<keyword evidence="3" id="KW-0418">Kinase</keyword>
<keyword evidence="1" id="KW-1133">Transmembrane helix</keyword>
<dbReference type="InterPro" id="IPR010559">
    <property type="entry name" value="Sig_transdc_His_kin_internal"/>
</dbReference>